<protein>
    <submittedName>
        <fullName evidence="1">Phage capsid protein</fullName>
    </submittedName>
</protein>
<dbReference type="Proteomes" id="UP000719942">
    <property type="component" value="Unassembled WGS sequence"/>
</dbReference>
<name>A0ABS7DM99_9FIRM</name>
<dbReference type="EMBL" id="JAGFNZ010000002">
    <property type="protein sequence ID" value="MBW7572434.1"/>
    <property type="molecule type" value="Genomic_DNA"/>
</dbReference>
<keyword evidence="2" id="KW-1185">Reference proteome</keyword>
<accession>A0ABS7DM99</accession>
<comment type="caution">
    <text evidence="1">The sequence shown here is derived from an EMBL/GenBank/DDBJ whole genome shotgun (WGS) entry which is preliminary data.</text>
</comment>
<evidence type="ECO:0000313" key="1">
    <source>
        <dbReference type="EMBL" id="MBW7572434.1"/>
    </source>
</evidence>
<gene>
    <name evidence="1" type="ORF">J5W02_06365</name>
</gene>
<dbReference type="NCBIfam" id="NF045672">
    <property type="entry name" value="MCP_gp7_epsi_15"/>
    <property type="match status" value="1"/>
</dbReference>
<reference evidence="1 2" key="1">
    <citation type="submission" date="2021-03" db="EMBL/GenBank/DDBJ databases">
        <title>Caproiciproducens sp. nov. isolated from feces of cow.</title>
        <authorList>
            <person name="Choi J.-Y."/>
        </authorList>
    </citation>
    <scope>NUCLEOTIDE SEQUENCE [LARGE SCALE GENOMIC DNA]</scope>
    <source>
        <strain evidence="1 2">AGMB10547</strain>
    </source>
</reference>
<organism evidence="1 2">
    <name type="scientific">Caproiciproducens faecalis</name>
    <dbReference type="NCBI Taxonomy" id="2820301"/>
    <lineage>
        <taxon>Bacteria</taxon>
        <taxon>Bacillati</taxon>
        <taxon>Bacillota</taxon>
        <taxon>Clostridia</taxon>
        <taxon>Eubacteriales</taxon>
        <taxon>Acutalibacteraceae</taxon>
        <taxon>Caproiciproducens</taxon>
    </lineage>
</organism>
<dbReference type="RefSeq" id="WP_219964839.1">
    <property type="nucleotide sequence ID" value="NZ_JAGFNZ010000002.1"/>
</dbReference>
<evidence type="ECO:0000313" key="2">
    <source>
        <dbReference type="Proteomes" id="UP000719942"/>
    </source>
</evidence>
<sequence length="327" mass="35050">MAVTLQQAKLNAQDDIQKGVIDEFRKSSYILDNITFDNAVTPGTNGATLTYGYTRLITQPTAAFRAINTEYTSQEVTKDRFTVELKPFGGSFAVDRIVANTGGLVDEVNLQVQQKVKAAKALFHDTIINGDSAINVNSFDGLNKAVTGSTTEYAVNKTIDLSSTSAVDTNYKQFLDMLDEFLSNLDAAPTFLGGNSKLITKIKSVARRAGYLTQSEDAFGRKVDAYDGIPLVDLGAKVGSNDPVVSIVDTRKPDGTNAVTGLTDLYAARLALDGFHAVSLANQDLVKIWLPDFSTSGAVKTGEVEMVAAVALKATKSAGVFRNIKVI</sequence>
<dbReference type="InterPro" id="IPR048813">
    <property type="entry name" value="GP7-like"/>
</dbReference>
<proteinExistence type="predicted"/>